<dbReference type="SFLD" id="SFLDS00019">
    <property type="entry name" value="Glutathione_Transferase_(cytos"/>
    <property type="match status" value="1"/>
</dbReference>
<dbReference type="OrthoDB" id="5740960at2"/>
<dbReference type="InterPro" id="IPR004045">
    <property type="entry name" value="Glutathione_S-Trfase_N"/>
</dbReference>
<dbReference type="CDD" id="cd03207">
    <property type="entry name" value="GST_C_8"/>
    <property type="match status" value="1"/>
</dbReference>
<dbReference type="Gene3D" id="3.40.30.10">
    <property type="entry name" value="Glutaredoxin"/>
    <property type="match status" value="1"/>
</dbReference>
<protein>
    <submittedName>
        <fullName evidence="2">Glutathione S-transferase</fullName>
    </submittedName>
</protein>
<dbReference type="SUPFAM" id="SSF47616">
    <property type="entry name" value="GST C-terminal domain-like"/>
    <property type="match status" value="1"/>
</dbReference>
<dbReference type="Pfam" id="PF13417">
    <property type="entry name" value="GST_N_3"/>
    <property type="match status" value="1"/>
</dbReference>
<dbReference type="Pfam" id="PF13410">
    <property type="entry name" value="GST_C_2"/>
    <property type="match status" value="1"/>
</dbReference>
<evidence type="ECO:0000313" key="3">
    <source>
        <dbReference type="Proteomes" id="UP000016540"/>
    </source>
</evidence>
<feature type="domain" description="GST N-terminal" evidence="1">
    <location>
        <begin position="1"/>
        <end position="81"/>
    </location>
</feature>
<gene>
    <name evidence="2" type="ORF">MARLIPOL_12655</name>
</gene>
<dbReference type="EMBL" id="ASAD01000013">
    <property type="protein sequence ID" value="EON91786.1"/>
    <property type="molecule type" value="Genomic_DNA"/>
</dbReference>
<dbReference type="AlphaFoldDB" id="R8AZM8"/>
<dbReference type="PATRIC" id="fig|1318628.3.peg.2527"/>
<dbReference type="SFLD" id="SFLDG01150">
    <property type="entry name" value="Main.1:_Beta-like"/>
    <property type="match status" value="1"/>
</dbReference>
<dbReference type="InterPro" id="IPR036282">
    <property type="entry name" value="Glutathione-S-Trfase_C_sf"/>
</dbReference>
<proteinExistence type="predicted"/>
<keyword evidence="2" id="KW-0808">Transferase</keyword>
<dbReference type="PANTHER" id="PTHR44051">
    <property type="entry name" value="GLUTATHIONE S-TRANSFERASE-RELATED"/>
    <property type="match status" value="1"/>
</dbReference>
<dbReference type="Proteomes" id="UP000016540">
    <property type="component" value="Unassembled WGS sequence"/>
</dbReference>
<dbReference type="RefSeq" id="WP_012138607.1">
    <property type="nucleotide sequence ID" value="NZ_KE007326.1"/>
</dbReference>
<dbReference type="SFLD" id="SFLDG00358">
    <property type="entry name" value="Main_(cytGST)"/>
    <property type="match status" value="1"/>
</dbReference>
<organism evidence="2 3">
    <name type="scientific">Marinobacter lipolyticus SM19</name>
    <dbReference type="NCBI Taxonomy" id="1318628"/>
    <lineage>
        <taxon>Bacteria</taxon>
        <taxon>Pseudomonadati</taxon>
        <taxon>Pseudomonadota</taxon>
        <taxon>Gammaproteobacteria</taxon>
        <taxon>Pseudomonadales</taxon>
        <taxon>Marinobacteraceae</taxon>
        <taxon>Marinobacter</taxon>
    </lineage>
</organism>
<name>R8AZM8_9GAMM</name>
<dbReference type="HOGENOM" id="CLU_011226_6_4_6"/>
<dbReference type="STRING" id="1318628.MARLIPOL_12655"/>
<dbReference type="SUPFAM" id="SSF52833">
    <property type="entry name" value="Thioredoxin-like"/>
    <property type="match status" value="1"/>
</dbReference>
<keyword evidence="3" id="KW-1185">Reference proteome</keyword>
<dbReference type="InterPro" id="IPR040079">
    <property type="entry name" value="Glutathione_S-Trfase"/>
</dbReference>
<comment type="caution">
    <text evidence="2">The sequence shown here is derived from an EMBL/GenBank/DDBJ whole genome shotgun (WGS) entry which is preliminary data.</text>
</comment>
<evidence type="ECO:0000313" key="2">
    <source>
        <dbReference type="EMBL" id="EON91786.1"/>
    </source>
</evidence>
<sequence length="211" mass="23723">MSELTFYTHPMSRGRVVRWILEEVGIPYSVETMEFGPDMKSQEYLAINPMGKVPAIKHGNTIVTEVAAICAYLADQFPEKELAPPPQSPERGAYYRWLFFMAGPFEMATSALAYGWKIDCSNVQAVGCGRVEDSINTLEKVLGQTPYICGNQFTAADVLVSSYLWWEMMQKNIPTNEVFLEYVNRTESRPAAKRANKLDDALAEQMNVAMA</sequence>
<accession>R8AZM8</accession>
<dbReference type="InterPro" id="IPR036249">
    <property type="entry name" value="Thioredoxin-like_sf"/>
</dbReference>
<dbReference type="PROSITE" id="PS50404">
    <property type="entry name" value="GST_NTER"/>
    <property type="match status" value="1"/>
</dbReference>
<dbReference type="GO" id="GO:0016740">
    <property type="term" value="F:transferase activity"/>
    <property type="evidence" value="ECO:0007669"/>
    <property type="project" value="UniProtKB-KW"/>
</dbReference>
<dbReference type="eggNOG" id="COG0625">
    <property type="taxonomic scope" value="Bacteria"/>
</dbReference>
<dbReference type="CDD" id="cd03046">
    <property type="entry name" value="GST_N_GTT1_like"/>
    <property type="match status" value="1"/>
</dbReference>
<reference evidence="2 3" key="1">
    <citation type="journal article" date="2013" name="Genome Announc.">
        <title>Draft Genome Sequence of the Moderately Halophilic Bacterium Marinobacter lipolyticus Strain SM19.</title>
        <authorList>
            <person name="Papke R.T."/>
            <person name="de la Haba R.R."/>
            <person name="Infante-Dominguez C."/>
            <person name="Perez D."/>
            <person name="Sanchez-Porro C."/>
            <person name="Lapierre P."/>
            <person name="Ventosa A."/>
        </authorList>
    </citation>
    <scope>NUCLEOTIDE SEQUENCE [LARGE SCALE GENOMIC DNA]</scope>
    <source>
        <strain evidence="2 3">SM19</strain>
    </source>
</reference>
<dbReference type="PANTHER" id="PTHR44051:SF21">
    <property type="entry name" value="GLUTATHIONE S-TRANSFERASE FAMILY PROTEIN"/>
    <property type="match status" value="1"/>
</dbReference>
<evidence type="ECO:0000259" key="1">
    <source>
        <dbReference type="PROSITE" id="PS50404"/>
    </source>
</evidence>
<dbReference type="Gene3D" id="1.20.1050.10">
    <property type="match status" value="1"/>
</dbReference>